<organism evidence="2 3">
    <name type="scientific">Bacillus changyiensis</name>
    <dbReference type="NCBI Taxonomy" id="3004103"/>
    <lineage>
        <taxon>Bacteria</taxon>
        <taxon>Bacillati</taxon>
        <taxon>Bacillota</taxon>
        <taxon>Bacilli</taxon>
        <taxon>Bacillales</taxon>
        <taxon>Bacillaceae</taxon>
        <taxon>Bacillus</taxon>
    </lineage>
</organism>
<feature type="transmembrane region" description="Helical" evidence="1">
    <location>
        <begin position="27"/>
        <end position="47"/>
    </location>
</feature>
<comment type="caution">
    <text evidence="2">The sequence shown here is derived from an EMBL/GenBank/DDBJ whole genome shotgun (WGS) entry which is preliminary data.</text>
</comment>
<dbReference type="RefSeq" id="WP_172292289.1">
    <property type="nucleotide sequence ID" value="NZ_JAQKAB010000025.1"/>
</dbReference>
<name>A0ABT4X8K4_9BACI</name>
<keyword evidence="1" id="KW-0472">Membrane</keyword>
<evidence type="ECO:0000256" key="1">
    <source>
        <dbReference type="SAM" id="Phobius"/>
    </source>
</evidence>
<dbReference type="Proteomes" id="UP001211894">
    <property type="component" value="Unassembled WGS sequence"/>
</dbReference>
<evidence type="ECO:0008006" key="4">
    <source>
        <dbReference type="Google" id="ProtNLM"/>
    </source>
</evidence>
<keyword evidence="1" id="KW-1133">Transmembrane helix</keyword>
<dbReference type="EMBL" id="JAQKAB010000025">
    <property type="protein sequence ID" value="MDA7028623.1"/>
    <property type="molecule type" value="Genomic_DNA"/>
</dbReference>
<evidence type="ECO:0000313" key="2">
    <source>
        <dbReference type="EMBL" id="MDA7028623.1"/>
    </source>
</evidence>
<accession>A0ABT4X8K4</accession>
<proteinExistence type="predicted"/>
<keyword evidence="3" id="KW-1185">Reference proteome</keyword>
<keyword evidence="1" id="KW-0812">Transmembrane</keyword>
<evidence type="ECO:0000313" key="3">
    <source>
        <dbReference type="Proteomes" id="UP001211894"/>
    </source>
</evidence>
<sequence>MKVLASFILGALGAILMFNVKKNTSPTVTTIVLIVLGIVVFTLDELWKRYKRKQEQD</sequence>
<reference evidence="2 3" key="1">
    <citation type="submission" date="2023-01" db="EMBL/GenBank/DDBJ databases">
        <title>Bacillus changyiensis sp. nov., isolated from a coastal deposit.</title>
        <authorList>
            <person name="Xiao G."/>
            <person name="Lai Q."/>
            <person name="Hu Z."/>
            <person name="Shao Z."/>
        </authorList>
    </citation>
    <scope>NUCLEOTIDE SEQUENCE [LARGE SCALE GENOMIC DNA]</scope>
    <source>
        <strain evidence="2 3">CLL-7-23</strain>
    </source>
</reference>
<protein>
    <recommendedName>
        <fullName evidence="4">PEP-CTERM protein-sorting domain-containing protein</fullName>
    </recommendedName>
</protein>
<gene>
    <name evidence="2" type="ORF">PJ311_19000</name>
</gene>